<organism evidence="8 9">
    <name type="scientific">Georgenia faecalis</name>
    <dbReference type="NCBI Taxonomy" id="2483799"/>
    <lineage>
        <taxon>Bacteria</taxon>
        <taxon>Bacillati</taxon>
        <taxon>Actinomycetota</taxon>
        <taxon>Actinomycetes</taxon>
        <taxon>Micrococcales</taxon>
        <taxon>Bogoriellaceae</taxon>
        <taxon>Georgenia</taxon>
    </lineage>
</organism>
<evidence type="ECO:0000256" key="6">
    <source>
        <dbReference type="RuleBase" id="RU363076"/>
    </source>
</evidence>
<evidence type="ECO:0000256" key="7">
    <source>
        <dbReference type="SAM" id="MobiDB-lite"/>
    </source>
</evidence>
<feature type="transmembrane region" description="Helical" evidence="6">
    <location>
        <begin position="221"/>
        <end position="238"/>
    </location>
</feature>
<dbReference type="Pfam" id="PF02104">
    <property type="entry name" value="SURF1"/>
    <property type="match status" value="1"/>
</dbReference>
<name>A0ABV9DF50_9MICO</name>
<proteinExistence type="inferred from homology"/>
<dbReference type="PANTHER" id="PTHR23427">
    <property type="entry name" value="SURFEIT LOCUS PROTEIN"/>
    <property type="match status" value="1"/>
</dbReference>
<gene>
    <name evidence="8" type="ORF">ACFO3F_14460</name>
</gene>
<keyword evidence="4 6" id="KW-1133">Transmembrane helix</keyword>
<evidence type="ECO:0000256" key="4">
    <source>
        <dbReference type="ARBA" id="ARBA00022989"/>
    </source>
</evidence>
<keyword evidence="3 6" id="KW-0812">Transmembrane</keyword>
<dbReference type="InterPro" id="IPR045214">
    <property type="entry name" value="Surf1/Surf4"/>
</dbReference>
<dbReference type="PANTHER" id="PTHR23427:SF2">
    <property type="entry name" value="SURFEIT LOCUS PROTEIN 1"/>
    <property type="match status" value="1"/>
</dbReference>
<evidence type="ECO:0000256" key="2">
    <source>
        <dbReference type="ARBA" id="ARBA00007165"/>
    </source>
</evidence>
<protein>
    <recommendedName>
        <fullName evidence="6">SURF1-like protein</fullName>
    </recommendedName>
</protein>
<dbReference type="EMBL" id="JBHSGF010000012">
    <property type="protein sequence ID" value="MFC4556453.1"/>
    <property type="molecule type" value="Genomic_DNA"/>
</dbReference>
<keyword evidence="6" id="KW-1003">Cell membrane</keyword>
<feature type="region of interest" description="Disordered" evidence="7">
    <location>
        <begin position="245"/>
        <end position="268"/>
    </location>
</feature>
<dbReference type="Proteomes" id="UP001595955">
    <property type="component" value="Unassembled WGS sequence"/>
</dbReference>
<keyword evidence="9" id="KW-1185">Reference proteome</keyword>
<reference evidence="9" key="1">
    <citation type="journal article" date="2019" name="Int. J. Syst. Evol. Microbiol.">
        <title>The Global Catalogue of Microorganisms (GCM) 10K type strain sequencing project: providing services to taxonomists for standard genome sequencing and annotation.</title>
        <authorList>
            <consortium name="The Broad Institute Genomics Platform"/>
            <consortium name="The Broad Institute Genome Sequencing Center for Infectious Disease"/>
            <person name="Wu L."/>
            <person name="Ma J."/>
        </authorList>
    </citation>
    <scope>NUCLEOTIDE SEQUENCE [LARGE SCALE GENOMIC DNA]</scope>
    <source>
        <strain evidence="9">JCM 3369</strain>
    </source>
</reference>
<accession>A0ABV9DF50</accession>
<dbReference type="InterPro" id="IPR002994">
    <property type="entry name" value="Surf1/Shy1"/>
</dbReference>
<comment type="similarity">
    <text evidence="2 6">Belongs to the SURF1 family.</text>
</comment>
<evidence type="ECO:0000313" key="8">
    <source>
        <dbReference type="EMBL" id="MFC4556453.1"/>
    </source>
</evidence>
<comment type="caution">
    <text evidence="6">Lacks conserved residue(s) required for the propagation of feature annotation.</text>
</comment>
<sequence length="290" mass="31870">MSRYRFVLSRNWLLGALAAVVLAATCVWLGTWQWGRHETRASSNHLVEVNYDAEPAPLDEVVDPTEPVPYDAVWRRVELTGHYAGSDVLLRNRPVDGRPAVRVLTPFVATTPDGGELTVVVDRGWITTATQDDVAVPEPPAGEVELVARLRQAEPPADREAPPGQVYALAPEQVLEVAEVTGEDVLEGYVHAVEHRPAPAEALPQFPRPETTTGSHLSYAFQWWVFALGGLVGYLILVRREAGERAAQAGPSGHRERPRVRRRADEDEDALIEAQLAQRRAAADHPVDAS</sequence>
<dbReference type="RefSeq" id="WP_244925254.1">
    <property type="nucleotide sequence ID" value="NZ_CP033325.1"/>
</dbReference>
<evidence type="ECO:0000313" key="9">
    <source>
        <dbReference type="Proteomes" id="UP001595955"/>
    </source>
</evidence>
<evidence type="ECO:0000256" key="3">
    <source>
        <dbReference type="ARBA" id="ARBA00022692"/>
    </source>
</evidence>
<evidence type="ECO:0000256" key="1">
    <source>
        <dbReference type="ARBA" id="ARBA00004370"/>
    </source>
</evidence>
<comment type="caution">
    <text evidence="8">The sequence shown here is derived from an EMBL/GenBank/DDBJ whole genome shotgun (WGS) entry which is preliminary data.</text>
</comment>
<keyword evidence="5 6" id="KW-0472">Membrane</keyword>
<dbReference type="PROSITE" id="PS50895">
    <property type="entry name" value="SURF1"/>
    <property type="match status" value="1"/>
</dbReference>
<comment type="subcellular location">
    <subcellularLocation>
        <location evidence="6">Cell membrane</location>
        <topology evidence="6">Multi-pass membrane protein</topology>
    </subcellularLocation>
    <subcellularLocation>
        <location evidence="1">Membrane</location>
    </subcellularLocation>
</comment>
<dbReference type="CDD" id="cd06662">
    <property type="entry name" value="SURF1"/>
    <property type="match status" value="1"/>
</dbReference>
<evidence type="ECO:0000256" key="5">
    <source>
        <dbReference type="ARBA" id="ARBA00023136"/>
    </source>
</evidence>